<dbReference type="SUPFAM" id="SSF160059">
    <property type="entry name" value="PriA/YqbF domain"/>
    <property type="match status" value="1"/>
</dbReference>
<dbReference type="InterPro" id="IPR038437">
    <property type="entry name" value="GINS_Psf3_sf"/>
</dbReference>
<evidence type="ECO:0000313" key="3">
    <source>
        <dbReference type="Proteomes" id="UP001530377"/>
    </source>
</evidence>
<feature type="compositionally biased region" description="Basic residues" evidence="1">
    <location>
        <begin position="67"/>
        <end position="80"/>
    </location>
</feature>
<dbReference type="InterPro" id="IPR036224">
    <property type="entry name" value="GINS_bundle-like_dom_sf"/>
</dbReference>
<sequence>MPGYYDIDTILAEEELLTVKPKFPFAHLAHLDPDYTHRASYNGGRKRPRREGGGGEDDGQIDDLGKKRTSGRRQHRHHHHLPEGTKIQMPLWVVDRWAMLNFVGIPAPPKHYRQRMRERLEADAVHMNLCNKTDHYFLAGTILVNLLLRTVHVHRRNNPTRGGGNNASSEAESLAMERLSHDARSIQSSLLSAMMGERLCRNFDWTLSALDAMEDDVSDWVCRLSTLERRMFGRGLDASGAVKSWREYGSGRLGVSLAVLKGRTATAGGGAIASAAGMTPTGASSAGMGRKRRVVTPAMGDA</sequence>
<reference evidence="2 3" key="1">
    <citation type="submission" date="2024-10" db="EMBL/GenBank/DDBJ databases">
        <title>Updated reference genomes for cyclostephanoid diatoms.</title>
        <authorList>
            <person name="Roberts W.R."/>
            <person name="Alverson A.J."/>
        </authorList>
    </citation>
    <scope>NUCLEOTIDE SEQUENCE [LARGE SCALE GENOMIC DNA]</scope>
    <source>
        <strain evidence="2 3">AJA228-03</strain>
    </source>
</reference>
<dbReference type="PANTHER" id="PTHR22768:SF0">
    <property type="entry name" value="DNA REPLICATION COMPLEX GINS PROTEIN PSF3"/>
    <property type="match status" value="1"/>
</dbReference>
<evidence type="ECO:0000256" key="1">
    <source>
        <dbReference type="SAM" id="MobiDB-lite"/>
    </source>
</evidence>
<name>A0ABD3R7R4_9STRA</name>
<feature type="region of interest" description="Disordered" evidence="1">
    <location>
        <begin position="282"/>
        <end position="302"/>
    </location>
</feature>
<dbReference type="Proteomes" id="UP001530377">
    <property type="component" value="Unassembled WGS sequence"/>
</dbReference>
<dbReference type="PANTHER" id="PTHR22768">
    <property type="entry name" value="DNA REPLICATION COMPLEX GINS PROTEIN PSF3"/>
    <property type="match status" value="1"/>
</dbReference>
<proteinExistence type="predicted"/>
<evidence type="ECO:0000313" key="2">
    <source>
        <dbReference type="EMBL" id="KAL3809050.1"/>
    </source>
</evidence>
<evidence type="ECO:0008006" key="4">
    <source>
        <dbReference type="Google" id="ProtNLM"/>
    </source>
</evidence>
<keyword evidence="3" id="KW-1185">Reference proteome</keyword>
<dbReference type="AlphaFoldDB" id="A0ABD3R7R4"/>
<organism evidence="2 3">
    <name type="scientific">Cyclostephanos tholiformis</name>
    <dbReference type="NCBI Taxonomy" id="382380"/>
    <lineage>
        <taxon>Eukaryota</taxon>
        <taxon>Sar</taxon>
        <taxon>Stramenopiles</taxon>
        <taxon>Ochrophyta</taxon>
        <taxon>Bacillariophyta</taxon>
        <taxon>Coscinodiscophyceae</taxon>
        <taxon>Thalassiosirophycidae</taxon>
        <taxon>Stephanodiscales</taxon>
        <taxon>Stephanodiscaceae</taxon>
        <taxon>Cyclostephanos</taxon>
    </lineage>
</organism>
<protein>
    <recommendedName>
        <fullName evidence="4">DNA replication complex GINS protein PSF3</fullName>
    </recommendedName>
</protein>
<comment type="caution">
    <text evidence="2">The sequence shown here is derived from an EMBL/GenBank/DDBJ whole genome shotgun (WGS) entry which is preliminary data.</text>
</comment>
<dbReference type="Gene3D" id="1.20.58.2050">
    <property type="match status" value="1"/>
</dbReference>
<gene>
    <name evidence="2" type="ORF">ACHAXA_001712</name>
</gene>
<dbReference type="EMBL" id="JALLPB020000446">
    <property type="protein sequence ID" value="KAL3809050.1"/>
    <property type="molecule type" value="Genomic_DNA"/>
</dbReference>
<accession>A0ABD3R7R4</accession>
<dbReference type="InterPro" id="IPR010492">
    <property type="entry name" value="GINS_Psf3"/>
</dbReference>
<dbReference type="SUPFAM" id="SSF158573">
    <property type="entry name" value="GINS helical bundle-like"/>
    <property type="match status" value="1"/>
</dbReference>
<feature type="region of interest" description="Disordered" evidence="1">
    <location>
        <begin position="36"/>
        <end position="82"/>
    </location>
</feature>